<dbReference type="InterPro" id="IPR036388">
    <property type="entry name" value="WH-like_DNA-bd_sf"/>
</dbReference>
<accession>A0ABT9S248</accession>
<evidence type="ECO:0000256" key="1">
    <source>
        <dbReference type="ARBA" id="ARBA00009437"/>
    </source>
</evidence>
<reference evidence="6 7" key="1">
    <citation type="submission" date="2023-07" db="EMBL/GenBank/DDBJ databases">
        <title>Sorghum-associated microbial communities from plants grown in Nebraska, USA.</title>
        <authorList>
            <person name="Schachtman D."/>
        </authorList>
    </citation>
    <scope>NUCLEOTIDE SEQUENCE [LARGE SCALE GENOMIC DNA]</scope>
    <source>
        <strain evidence="6 7">DS1607</strain>
    </source>
</reference>
<dbReference type="Pfam" id="PF03466">
    <property type="entry name" value="LysR_substrate"/>
    <property type="match status" value="1"/>
</dbReference>
<evidence type="ECO:0000256" key="3">
    <source>
        <dbReference type="ARBA" id="ARBA00023125"/>
    </source>
</evidence>
<dbReference type="PROSITE" id="PS50931">
    <property type="entry name" value="HTH_LYSR"/>
    <property type="match status" value="1"/>
</dbReference>
<dbReference type="CDD" id="cd08419">
    <property type="entry name" value="PBP2_CbbR_RubisCO_like"/>
    <property type="match status" value="1"/>
</dbReference>
<keyword evidence="4" id="KW-0804">Transcription</keyword>
<dbReference type="InterPro" id="IPR036390">
    <property type="entry name" value="WH_DNA-bd_sf"/>
</dbReference>
<feature type="domain" description="HTH lysR-type" evidence="5">
    <location>
        <begin position="19"/>
        <end position="72"/>
    </location>
</feature>
<evidence type="ECO:0000313" key="7">
    <source>
        <dbReference type="Proteomes" id="UP001226867"/>
    </source>
</evidence>
<keyword evidence="7" id="KW-1185">Reference proteome</keyword>
<evidence type="ECO:0000256" key="4">
    <source>
        <dbReference type="ARBA" id="ARBA00023163"/>
    </source>
</evidence>
<gene>
    <name evidence="6" type="ORF">J2W36_000653</name>
</gene>
<dbReference type="GO" id="GO:0003677">
    <property type="term" value="F:DNA binding"/>
    <property type="evidence" value="ECO:0007669"/>
    <property type="project" value="UniProtKB-KW"/>
</dbReference>
<dbReference type="InterPro" id="IPR005119">
    <property type="entry name" value="LysR_subst-bd"/>
</dbReference>
<proteinExistence type="inferred from homology"/>
<evidence type="ECO:0000313" key="6">
    <source>
        <dbReference type="EMBL" id="MDP9898418.1"/>
    </source>
</evidence>
<keyword evidence="2" id="KW-0805">Transcription regulation</keyword>
<protein>
    <submittedName>
        <fullName evidence="6">DNA-binding transcriptional LysR family regulator</fullName>
    </submittedName>
</protein>
<organism evidence="6 7">
    <name type="scientific">Variovorax ginsengisoli</name>
    <dbReference type="NCBI Taxonomy" id="363844"/>
    <lineage>
        <taxon>Bacteria</taxon>
        <taxon>Pseudomonadati</taxon>
        <taxon>Pseudomonadota</taxon>
        <taxon>Betaproteobacteria</taxon>
        <taxon>Burkholderiales</taxon>
        <taxon>Comamonadaceae</taxon>
        <taxon>Variovorax</taxon>
    </lineage>
</organism>
<dbReference type="InterPro" id="IPR000847">
    <property type="entry name" value="LysR_HTH_N"/>
</dbReference>
<dbReference type="PANTHER" id="PTHR30126">
    <property type="entry name" value="HTH-TYPE TRANSCRIPTIONAL REGULATOR"/>
    <property type="match status" value="1"/>
</dbReference>
<dbReference type="PRINTS" id="PR00039">
    <property type="entry name" value="HTHLYSR"/>
</dbReference>
<dbReference type="SUPFAM" id="SSF53850">
    <property type="entry name" value="Periplasmic binding protein-like II"/>
    <property type="match status" value="1"/>
</dbReference>
<comment type="caution">
    <text evidence="6">The sequence shown here is derived from an EMBL/GenBank/DDBJ whole genome shotgun (WGS) entry which is preliminary data.</text>
</comment>
<dbReference type="PANTHER" id="PTHR30126:SF5">
    <property type="entry name" value="HTH-TYPE TRANSCRIPTIONAL ACTIVATOR CMPR"/>
    <property type="match status" value="1"/>
</dbReference>
<dbReference type="Proteomes" id="UP001226867">
    <property type="component" value="Unassembled WGS sequence"/>
</dbReference>
<dbReference type="Pfam" id="PF00126">
    <property type="entry name" value="HTH_1"/>
    <property type="match status" value="1"/>
</dbReference>
<sequence length="329" mass="36150">MKKESPPGLDKAWRASLVQLRSLEAVVRLGGVGRAAKALHLAQPTVSTQIKELSAALGLVLFEPHGRNLAPTAVALRLAETARSLGACWQQFEEDAAALQGLRRGRLRIAAVTTTEYFLPDLLGPFARQYPGIQIELAVENRDAVVARLERGDDELAAMMRPPVHLPLERWPFLENPLVLIAPLDHPLANRRRLKLADLTGEPLLVRESGSGTRAVAEEAFAQQGVSWPPRMALGSNEAIKHAVRAGLGLAVLSRHTLSRDPAVDGLAVLPVAGFPLRRQWHLVWRKDRALSLPARTLIDDLRTRLLAQRRDELAARKRARATGSILQM</sequence>
<comment type="similarity">
    <text evidence="1">Belongs to the LysR transcriptional regulatory family.</text>
</comment>
<dbReference type="Gene3D" id="1.10.10.10">
    <property type="entry name" value="Winged helix-like DNA-binding domain superfamily/Winged helix DNA-binding domain"/>
    <property type="match status" value="1"/>
</dbReference>
<dbReference type="RefSeq" id="WP_307688235.1">
    <property type="nucleotide sequence ID" value="NZ_JAUSRO010000002.1"/>
</dbReference>
<keyword evidence="3 6" id="KW-0238">DNA-binding</keyword>
<dbReference type="Gene3D" id="3.40.190.290">
    <property type="match status" value="1"/>
</dbReference>
<evidence type="ECO:0000256" key="2">
    <source>
        <dbReference type="ARBA" id="ARBA00023015"/>
    </source>
</evidence>
<dbReference type="EMBL" id="JAUSRO010000002">
    <property type="protein sequence ID" value="MDP9898418.1"/>
    <property type="molecule type" value="Genomic_DNA"/>
</dbReference>
<evidence type="ECO:0000259" key="5">
    <source>
        <dbReference type="PROSITE" id="PS50931"/>
    </source>
</evidence>
<name>A0ABT9S248_9BURK</name>
<dbReference type="SUPFAM" id="SSF46785">
    <property type="entry name" value="Winged helix' DNA-binding domain"/>
    <property type="match status" value="1"/>
</dbReference>